<dbReference type="GO" id="GO:0016646">
    <property type="term" value="F:oxidoreductase activity, acting on the CH-NH group of donors, NAD or NADP as acceptor"/>
    <property type="evidence" value="ECO:0007669"/>
    <property type="project" value="TreeGrafter"/>
</dbReference>
<dbReference type="PANTHER" id="PTHR43355">
    <property type="entry name" value="FLAVIN REDUCTASE (NADPH)"/>
    <property type="match status" value="1"/>
</dbReference>
<proteinExistence type="predicted"/>
<keyword evidence="3" id="KW-1185">Reference proteome</keyword>
<protein>
    <submittedName>
        <fullName evidence="2">NAD-dependent epimerase/dehydratase family protein</fullName>
    </submittedName>
</protein>
<dbReference type="OrthoDB" id="3191258at2"/>
<dbReference type="AlphaFoldDB" id="A0A4V5UYY4"/>
<dbReference type="Pfam" id="PF13460">
    <property type="entry name" value="NAD_binding_10"/>
    <property type="match status" value="1"/>
</dbReference>
<gene>
    <name evidence="2" type="ORF">FDA94_20880</name>
</gene>
<organism evidence="2 3">
    <name type="scientific">Herbidospora galbida</name>
    <dbReference type="NCBI Taxonomy" id="2575442"/>
    <lineage>
        <taxon>Bacteria</taxon>
        <taxon>Bacillati</taxon>
        <taxon>Actinomycetota</taxon>
        <taxon>Actinomycetes</taxon>
        <taxon>Streptosporangiales</taxon>
        <taxon>Streptosporangiaceae</taxon>
        <taxon>Herbidospora</taxon>
    </lineage>
</organism>
<dbReference type="SUPFAM" id="SSF51735">
    <property type="entry name" value="NAD(P)-binding Rossmann-fold domains"/>
    <property type="match status" value="1"/>
</dbReference>
<name>A0A4V5UYY4_9ACTN</name>
<reference evidence="2 3" key="1">
    <citation type="submission" date="2019-04" db="EMBL/GenBank/DDBJ databases">
        <title>Herbidospora sp. NEAU-GS14.nov., a novel actinomycete isolated from soil.</title>
        <authorList>
            <person name="Han L."/>
        </authorList>
    </citation>
    <scope>NUCLEOTIDE SEQUENCE [LARGE SCALE GENOMIC DNA]</scope>
    <source>
        <strain evidence="2 3">NEAU-GS14</strain>
    </source>
</reference>
<sequence length="197" mass="20640">MRIVVFGAGGRAGRRIVTEAGARGHEVTGVSHRPGDWTVGDVTDPESVASLVAGQDAVVMAASRYEPDFFPRAAKALVGGMAEAGVTRLVAVGIGTTLETPEGVPLYETPGFPEDARAFTLGHVEELGVLRESGLDWVVLAPPPVFLNEDPATGRHRVGGRRAPADETFGYADLAAAVVDEAERPAHHRELVAVTAV</sequence>
<dbReference type="Proteomes" id="UP000308705">
    <property type="component" value="Unassembled WGS sequence"/>
</dbReference>
<evidence type="ECO:0000313" key="2">
    <source>
        <dbReference type="EMBL" id="TKK86563.1"/>
    </source>
</evidence>
<dbReference type="InterPro" id="IPR016040">
    <property type="entry name" value="NAD(P)-bd_dom"/>
</dbReference>
<feature type="domain" description="NAD(P)-binding" evidence="1">
    <location>
        <begin position="7"/>
        <end position="184"/>
    </location>
</feature>
<dbReference type="Gene3D" id="3.40.50.720">
    <property type="entry name" value="NAD(P)-binding Rossmann-like Domain"/>
    <property type="match status" value="1"/>
</dbReference>
<evidence type="ECO:0000313" key="3">
    <source>
        <dbReference type="Proteomes" id="UP000308705"/>
    </source>
</evidence>
<dbReference type="RefSeq" id="WP_137248757.1">
    <property type="nucleotide sequence ID" value="NZ_SZQA01000020.1"/>
</dbReference>
<evidence type="ECO:0000259" key="1">
    <source>
        <dbReference type="Pfam" id="PF13460"/>
    </source>
</evidence>
<dbReference type="InterPro" id="IPR051606">
    <property type="entry name" value="Polyketide_Oxido-like"/>
</dbReference>
<dbReference type="PANTHER" id="PTHR43355:SF2">
    <property type="entry name" value="FLAVIN REDUCTASE (NADPH)"/>
    <property type="match status" value="1"/>
</dbReference>
<comment type="caution">
    <text evidence="2">The sequence shown here is derived from an EMBL/GenBank/DDBJ whole genome shotgun (WGS) entry which is preliminary data.</text>
</comment>
<dbReference type="EMBL" id="SZQA01000020">
    <property type="protein sequence ID" value="TKK86563.1"/>
    <property type="molecule type" value="Genomic_DNA"/>
</dbReference>
<dbReference type="InterPro" id="IPR036291">
    <property type="entry name" value="NAD(P)-bd_dom_sf"/>
</dbReference>
<accession>A0A4V5UYY4</accession>